<dbReference type="PANTHER" id="PTHR12788:SF10">
    <property type="entry name" value="PROTEIN-TYROSINE SULFOTRANSFERASE"/>
    <property type="match status" value="1"/>
</dbReference>
<accession>A0A1Y5TKN5</accession>
<dbReference type="GO" id="GO:0008476">
    <property type="term" value="F:protein-tyrosine sulfotransferase activity"/>
    <property type="evidence" value="ECO:0007669"/>
    <property type="project" value="InterPro"/>
</dbReference>
<dbReference type="InterPro" id="IPR011990">
    <property type="entry name" value="TPR-like_helical_dom_sf"/>
</dbReference>
<organism evidence="3 4">
    <name type="scientific">Pseudoruegeria aquimaris</name>
    <dbReference type="NCBI Taxonomy" id="393663"/>
    <lineage>
        <taxon>Bacteria</taxon>
        <taxon>Pseudomonadati</taxon>
        <taxon>Pseudomonadota</taxon>
        <taxon>Alphaproteobacteria</taxon>
        <taxon>Rhodobacterales</taxon>
        <taxon>Roseobacteraceae</taxon>
        <taxon>Pseudoruegeria</taxon>
    </lineage>
</organism>
<dbReference type="Pfam" id="PF13469">
    <property type="entry name" value="Sulfotransfer_3"/>
    <property type="match status" value="1"/>
</dbReference>
<dbReference type="InterPro" id="IPR019734">
    <property type="entry name" value="TPR_rpt"/>
</dbReference>
<dbReference type="PANTHER" id="PTHR12788">
    <property type="entry name" value="PROTEIN-TYROSINE SULFOTRANSFERASE 2"/>
    <property type="match status" value="1"/>
</dbReference>
<dbReference type="Pfam" id="PF13432">
    <property type="entry name" value="TPR_16"/>
    <property type="match status" value="2"/>
</dbReference>
<evidence type="ECO:0000313" key="3">
    <source>
        <dbReference type="EMBL" id="SLN66288.1"/>
    </source>
</evidence>
<dbReference type="OrthoDB" id="9800698at2"/>
<proteinExistence type="predicted"/>
<dbReference type="SUPFAM" id="SSF52540">
    <property type="entry name" value="P-loop containing nucleoside triphosphate hydrolases"/>
    <property type="match status" value="1"/>
</dbReference>
<keyword evidence="1" id="KW-0808">Transferase</keyword>
<gene>
    <name evidence="3" type="ORF">PSA7680_03510</name>
</gene>
<dbReference type="EMBL" id="FWFQ01000040">
    <property type="protein sequence ID" value="SLN66288.1"/>
    <property type="molecule type" value="Genomic_DNA"/>
</dbReference>
<dbReference type="InterPro" id="IPR026634">
    <property type="entry name" value="TPST-like"/>
</dbReference>
<dbReference type="Proteomes" id="UP000193409">
    <property type="component" value="Unassembled WGS sequence"/>
</dbReference>
<keyword evidence="2" id="KW-0802">TPR repeat</keyword>
<dbReference type="PROSITE" id="PS50005">
    <property type="entry name" value="TPR"/>
    <property type="match status" value="1"/>
</dbReference>
<evidence type="ECO:0000256" key="2">
    <source>
        <dbReference type="PROSITE-ProRule" id="PRU00339"/>
    </source>
</evidence>
<feature type="repeat" description="TPR" evidence="2">
    <location>
        <begin position="217"/>
        <end position="250"/>
    </location>
</feature>
<dbReference type="Pfam" id="PF14559">
    <property type="entry name" value="TPR_19"/>
    <property type="match status" value="1"/>
</dbReference>
<dbReference type="Gene3D" id="3.40.50.300">
    <property type="entry name" value="P-loop containing nucleotide triphosphate hydrolases"/>
    <property type="match status" value="1"/>
</dbReference>
<protein>
    <submittedName>
        <fullName evidence="3">Tetratricopeptide repeat protein</fullName>
    </submittedName>
</protein>
<dbReference type="Gene3D" id="1.25.40.10">
    <property type="entry name" value="Tetratricopeptide repeat domain"/>
    <property type="match status" value="3"/>
</dbReference>
<dbReference type="RefSeq" id="WP_085869989.1">
    <property type="nucleotide sequence ID" value="NZ_FWFQ01000040.1"/>
</dbReference>
<evidence type="ECO:0000313" key="4">
    <source>
        <dbReference type="Proteomes" id="UP000193409"/>
    </source>
</evidence>
<keyword evidence="4" id="KW-1185">Reference proteome</keyword>
<evidence type="ECO:0000256" key="1">
    <source>
        <dbReference type="ARBA" id="ARBA00022679"/>
    </source>
</evidence>
<dbReference type="SMART" id="SM00028">
    <property type="entry name" value="TPR"/>
    <property type="match status" value="3"/>
</dbReference>
<dbReference type="InterPro" id="IPR027417">
    <property type="entry name" value="P-loop_NTPase"/>
</dbReference>
<dbReference type="AlphaFoldDB" id="A0A1Y5TKN5"/>
<reference evidence="3 4" key="1">
    <citation type="submission" date="2017-03" db="EMBL/GenBank/DDBJ databases">
        <authorList>
            <person name="Afonso C.L."/>
            <person name="Miller P.J."/>
            <person name="Scott M.A."/>
            <person name="Spackman E."/>
            <person name="Goraichik I."/>
            <person name="Dimitrov K.M."/>
            <person name="Suarez D.L."/>
            <person name="Swayne D.E."/>
        </authorList>
    </citation>
    <scope>NUCLEOTIDE SEQUENCE [LARGE SCALE GENOMIC DNA]</scope>
    <source>
        <strain evidence="3 4">CECT 7680</strain>
    </source>
</reference>
<name>A0A1Y5TKN5_9RHOB</name>
<sequence>MTLPRPKPAIPLPIGHKQALVRLLQAGRIADARQQAETLARLHPQDGFCANVLGLAAQMEGDTQRALDHFARAVALAPEVADFGANLGYALNRSLRHQAAEAALRRVLRHHPRHVNARTNLVQALVELKRPEEAVRHALALIRHMGETPEALRVLGVAQAQAGDDRRGRHTLERALAGDPPRFEEYALLARCIENEDGPEAAIRRLRDIVFNHPEAAFAQMELGNRLAQSGDLEAAETAYRAALAANPSLAHAFLGLGRLRPWCANDPLLPALKALARNTGQRPDHRADALFALAKALEDIGDHDAGFEATMQANGLLRGLVNYDCDANIKGMSELPNVKFRPLARQHATAPQAAPRPIFILALPRSGTTLLEHILARHPDVTALGEDDTVHLHAIRAMETGNLATLARAARSHHARMARGRPVVTDKFLENGLCVPALAEALPDARFVYIRKDARAAGYSLLRSPLPPKGHPYTMDQVEVARYVAAHHRLMQVWMGRYADRFTEVVYENLVETPQTQIPALLERLELPPCADCLAPEQGKRPVKTLSLAQVRRGISTRYRDRWQAHAEALAPMCARLAAEGAPVRPR</sequence>
<dbReference type="SUPFAM" id="SSF48452">
    <property type="entry name" value="TPR-like"/>
    <property type="match status" value="1"/>
</dbReference>